<reference evidence="3" key="1">
    <citation type="journal article" date="2019" name="Int. J. Syst. Evol. Microbiol.">
        <title>The Global Catalogue of Microorganisms (GCM) 10K type strain sequencing project: providing services to taxonomists for standard genome sequencing and annotation.</title>
        <authorList>
            <consortium name="The Broad Institute Genomics Platform"/>
            <consortium name="The Broad Institute Genome Sequencing Center for Infectious Disease"/>
            <person name="Wu L."/>
            <person name="Ma J."/>
        </authorList>
    </citation>
    <scope>NUCLEOTIDE SEQUENCE [LARGE SCALE GENOMIC DNA]</scope>
    <source>
        <strain evidence="3">CCUG 55491</strain>
    </source>
</reference>
<evidence type="ECO:0000256" key="1">
    <source>
        <dbReference type="SAM" id="SignalP"/>
    </source>
</evidence>
<dbReference type="RefSeq" id="WP_386812887.1">
    <property type="nucleotide sequence ID" value="NZ_JBHTIH010000004.1"/>
</dbReference>
<gene>
    <name evidence="2" type="ORF">ACFQZQ_11255</name>
</gene>
<keyword evidence="1" id="KW-0732">Signal</keyword>
<evidence type="ECO:0000313" key="3">
    <source>
        <dbReference type="Proteomes" id="UP001597090"/>
    </source>
</evidence>
<comment type="caution">
    <text evidence="2">The sequence shown here is derived from an EMBL/GenBank/DDBJ whole genome shotgun (WGS) entry which is preliminary data.</text>
</comment>
<sequence length="164" mass="17830">MNRHAFTVTLLLSLAATAATANVGKIGQILQQQREIRDASEHSTGAYARFGAEALGRMHAAQDRIFELLDGVSAVEQLNRDQQAELFNALEEVKAVIADNQANKQVCWREHKLGTTLRQTRCATVAERAQAREESRQWHGDTSICGQASTGISCGTDAVGRLGP</sequence>
<dbReference type="Proteomes" id="UP001597090">
    <property type="component" value="Unassembled WGS sequence"/>
</dbReference>
<organism evidence="2 3">
    <name type="scientific">Lysobacter koreensis</name>
    <dbReference type="NCBI Taxonomy" id="266122"/>
    <lineage>
        <taxon>Bacteria</taxon>
        <taxon>Pseudomonadati</taxon>
        <taxon>Pseudomonadota</taxon>
        <taxon>Gammaproteobacteria</taxon>
        <taxon>Lysobacterales</taxon>
        <taxon>Lysobacteraceae</taxon>
        <taxon>Lysobacter</taxon>
    </lineage>
</organism>
<keyword evidence="3" id="KW-1185">Reference proteome</keyword>
<dbReference type="EMBL" id="JBHTIH010000004">
    <property type="protein sequence ID" value="MFD0739860.1"/>
    <property type="molecule type" value="Genomic_DNA"/>
</dbReference>
<name>A0ABW2YN87_9GAMM</name>
<evidence type="ECO:0000313" key="2">
    <source>
        <dbReference type="EMBL" id="MFD0739860.1"/>
    </source>
</evidence>
<accession>A0ABW2YN87</accession>
<protein>
    <submittedName>
        <fullName evidence="2">Uncharacterized protein</fullName>
    </submittedName>
</protein>
<proteinExistence type="predicted"/>
<feature type="signal peptide" evidence="1">
    <location>
        <begin position="1"/>
        <end position="21"/>
    </location>
</feature>
<feature type="chain" id="PRO_5046872550" evidence="1">
    <location>
        <begin position="22"/>
        <end position="164"/>
    </location>
</feature>